<dbReference type="OrthoDB" id="1970026at2"/>
<dbReference type="AlphaFoldDB" id="A0A429ZV99"/>
<reference evidence="1 2" key="1">
    <citation type="submission" date="2017-05" db="EMBL/GenBank/DDBJ databases">
        <title>Vagococcus spp. assemblies.</title>
        <authorList>
            <person name="Gulvik C.A."/>
        </authorList>
    </citation>
    <scope>NUCLEOTIDE SEQUENCE [LARGE SCALE GENOMIC DNA]</scope>
    <source>
        <strain evidence="1 2">NCFB 2777</strain>
    </source>
</reference>
<organism evidence="1 2">
    <name type="scientific">Vagococcus salmoninarum</name>
    <dbReference type="NCBI Taxonomy" id="2739"/>
    <lineage>
        <taxon>Bacteria</taxon>
        <taxon>Bacillati</taxon>
        <taxon>Bacillota</taxon>
        <taxon>Bacilli</taxon>
        <taxon>Lactobacillales</taxon>
        <taxon>Enterococcaceae</taxon>
        <taxon>Vagococcus</taxon>
    </lineage>
</organism>
<comment type="caution">
    <text evidence="1">The sequence shown here is derived from an EMBL/GenBank/DDBJ whole genome shotgun (WGS) entry which is preliminary data.</text>
</comment>
<dbReference type="GeneID" id="98566735"/>
<gene>
    <name evidence="1" type="ORF">CBF35_00010</name>
</gene>
<keyword evidence="2" id="KW-1185">Reference proteome</keyword>
<dbReference type="Proteomes" id="UP000287239">
    <property type="component" value="Unassembled WGS sequence"/>
</dbReference>
<evidence type="ECO:0008006" key="3">
    <source>
        <dbReference type="Google" id="ProtNLM"/>
    </source>
</evidence>
<accession>A0A429ZV99</accession>
<dbReference type="EMBL" id="NGJU01000001">
    <property type="protein sequence ID" value="RST97709.1"/>
    <property type="molecule type" value="Genomic_DNA"/>
</dbReference>
<dbReference type="RefSeq" id="WP_126777862.1">
    <property type="nucleotide sequence ID" value="NZ_NGJU01000001.1"/>
</dbReference>
<name>A0A429ZV99_9ENTE</name>
<protein>
    <recommendedName>
        <fullName evidence="3">Peptidase C39-like domain-containing protein</fullName>
    </recommendedName>
</protein>
<proteinExistence type="predicted"/>
<sequence>MIELLTEDYLKISGSYGGNQGWFKDDQFSHDDEINYGGCGLIAMADYLLYLSLADHQLAKSLPGLVKPQQLKGATYEMFVKSLYYKYLKPWRNPLFSPKKYQKDANFVLGIQGWQLKNGLNRYFKQSQSQRRVKFISLKNHKHKISQIIKKELQENRPVPLIVGPNKSEFPKGLKFIGRKQGMLVNSIGGKEAGKVIDITAHWVMITKYEKDYESEIEKITISSWGKMYEVELKRFLEQSDWISGIIQAR</sequence>
<evidence type="ECO:0000313" key="2">
    <source>
        <dbReference type="Proteomes" id="UP000287239"/>
    </source>
</evidence>
<evidence type="ECO:0000313" key="1">
    <source>
        <dbReference type="EMBL" id="RST97709.1"/>
    </source>
</evidence>